<dbReference type="EMBL" id="UYSU01035186">
    <property type="protein sequence ID" value="VDL95735.1"/>
    <property type="molecule type" value="Genomic_DNA"/>
</dbReference>
<keyword evidence="2" id="KW-1185">Reference proteome</keyword>
<dbReference type="WBParaSite" id="SSLN_0000970501-mRNA-1">
    <property type="protein sequence ID" value="SSLN_0000970501-mRNA-1"/>
    <property type="gene ID" value="SSLN_0000970501"/>
</dbReference>
<evidence type="ECO:0000313" key="2">
    <source>
        <dbReference type="Proteomes" id="UP000275846"/>
    </source>
</evidence>
<dbReference type="AlphaFoldDB" id="A0A183SYQ2"/>
<reference evidence="3" key="1">
    <citation type="submission" date="2016-06" db="UniProtKB">
        <authorList>
            <consortium name="WormBaseParasite"/>
        </authorList>
    </citation>
    <scope>IDENTIFICATION</scope>
</reference>
<evidence type="ECO:0000313" key="1">
    <source>
        <dbReference type="EMBL" id="VDL95735.1"/>
    </source>
</evidence>
<evidence type="ECO:0000313" key="3">
    <source>
        <dbReference type="WBParaSite" id="SSLN_0000970501-mRNA-1"/>
    </source>
</evidence>
<name>A0A183SYQ2_SCHSO</name>
<gene>
    <name evidence="1" type="ORF">SSLN_LOCUS9350</name>
</gene>
<sequence>MDYCLNGIPLQEVDAQKDLGVWISSSLKPSLHCSKIAKPAMSTLYLVKRAFSAFDEDCFAKVVQTFVRPQLEFAIEAWRPWTVKDLIILEKVQRRATKLVTGQDSLPYESRLVNLDLFPWSYRRL</sequence>
<dbReference type="OrthoDB" id="6152726at2759"/>
<dbReference type="PRINTS" id="PR01345">
    <property type="entry name" value="CERVTRCPTASE"/>
</dbReference>
<reference evidence="1 2" key="2">
    <citation type="submission" date="2018-11" db="EMBL/GenBank/DDBJ databases">
        <authorList>
            <consortium name="Pathogen Informatics"/>
        </authorList>
    </citation>
    <scope>NUCLEOTIDE SEQUENCE [LARGE SCALE GENOMIC DNA]</scope>
    <source>
        <strain evidence="1 2">NST_G2</strain>
    </source>
</reference>
<accession>A0A183SYQ2</accession>
<protein>
    <submittedName>
        <fullName evidence="1 3">Uncharacterized protein</fullName>
    </submittedName>
</protein>
<proteinExistence type="predicted"/>
<dbReference type="Proteomes" id="UP000275846">
    <property type="component" value="Unassembled WGS sequence"/>
</dbReference>
<organism evidence="3">
    <name type="scientific">Schistocephalus solidus</name>
    <name type="common">Tapeworm</name>
    <dbReference type="NCBI Taxonomy" id="70667"/>
    <lineage>
        <taxon>Eukaryota</taxon>
        <taxon>Metazoa</taxon>
        <taxon>Spiralia</taxon>
        <taxon>Lophotrochozoa</taxon>
        <taxon>Platyhelminthes</taxon>
        <taxon>Cestoda</taxon>
        <taxon>Eucestoda</taxon>
        <taxon>Diphyllobothriidea</taxon>
        <taxon>Diphyllobothriidae</taxon>
        <taxon>Schistocephalus</taxon>
    </lineage>
</organism>